<keyword evidence="2" id="KW-1185">Reference proteome</keyword>
<proteinExistence type="predicted"/>
<reference evidence="1" key="2">
    <citation type="submission" date="2021-08" db="EMBL/GenBank/DDBJ databases">
        <authorList>
            <person name="Gostincar C."/>
            <person name="Sun X."/>
            <person name="Song Z."/>
            <person name="Gunde-Cimerman N."/>
        </authorList>
    </citation>
    <scope>NUCLEOTIDE SEQUENCE</scope>
    <source>
        <strain evidence="1">EXF-9298</strain>
    </source>
</reference>
<feature type="non-terminal residue" evidence="1">
    <location>
        <position position="86"/>
    </location>
</feature>
<protein>
    <submittedName>
        <fullName evidence="1">Uncharacterized protein</fullName>
    </submittedName>
</protein>
<dbReference type="EMBL" id="JAHFXS010002585">
    <property type="protein sequence ID" value="KAG9971642.1"/>
    <property type="molecule type" value="Genomic_DNA"/>
</dbReference>
<feature type="non-terminal residue" evidence="1">
    <location>
        <position position="1"/>
    </location>
</feature>
<dbReference type="AlphaFoldDB" id="A0A9P8FFC5"/>
<accession>A0A9P8FFC5</accession>
<gene>
    <name evidence="1" type="ORF">KCU98_g13750</name>
</gene>
<name>A0A9P8FFC5_AURME</name>
<dbReference type="Proteomes" id="UP000729357">
    <property type="component" value="Unassembled WGS sequence"/>
</dbReference>
<sequence>WDDSSPASVILRNVCGGFIDMEVARGRHGTGIYVSVRPHPDNKRVISTVWRRLVEGDSGQPTCGDWAVDKQWPEWNTEFAPSSPLP</sequence>
<evidence type="ECO:0000313" key="1">
    <source>
        <dbReference type="EMBL" id="KAG9971642.1"/>
    </source>
</evidence>
<comment type="caution">
    <text evidence="1">The sequence shown here is derived from an EMBL/GenBank/DDBJ whole genome shotgun (WGS) entry which is preliminary data.</text>
</comment>
<reference evidence="1" key="1">
    <citation type="journal article" date="2021" name="J Fungi (Basel)">
        <title>Virulence traits and population genomics of the black yeast Aureobasidium melanogenum.</title>
        <authorList>
            <person name="Cernosa A."/>
            <person name="Sun X."/>
            <person name="Gostincar C."/>
            <person name="Fang C."/>
            <person name="Gunde-Cimerman N."/>
            <person name="Song Z."/>
        </authorList>
    </citation>
    <scope>NUCLEOTIDE SEQUENCE</scope>
    <source>
        <strain evidence="1">EXF-9298</strain>
    </source>
</reference>
<evidence type="ECO:0000313" key="2">
    <source>
        <dbReference type="Proteomes" id="UP000729357"/>
    </source>
</evidence>
<organism evidence="1 2">
    <name type="scientific">Aureobasidium melanogenum</name>
    <name type="common">Aureobasidium pullulans var. melanogenum</name>
    <dbReference type="NCBI Taxonomy" id="46634"/>
    <lineage>
        <taxon>Eukaryota</taxon>
        <taxon>Fungi</taxon>
        <taxon>Dikarya</taxon>
        <taxon>Ascomycota</taxon>
        <taxon>Pezizomycotina</taxon>
        <taxon>Dothideomycetes</taxon>
        <taxon>Dothideomycetidae</taxon>
        <taxon>Dothideales</taxon>
        <taxon>Saccotheciaceae</taxon>
        <taxon>Aureobasidium</taxon>
    </lineage>
</organism>